<dbReference type="PANTHER" id="PTHR23084">
    <property type="entry name" value="PHOSPHATIDYLINOSITOL-4-PHOSPHATE 5-KINASE RELATED"/>
    <property type="match status" value="1"/>
</dbReference>
<dbReference type="PANTHER" id="PTHR23084:SF263">
    <property type="entry name" value="MORN REPEAT-CONTAINING PROTEIN 1"/>
    <property type="match status" value="1"/>
</dbReference>
<organism evidence="3 4">
    <name type="scientific">Balaenoptera physalus</name>
    <name type="common">Fin whale</name>
    <name type="synonym">Balaena physalus</name>
    <dbReference type="NCBI Taxonomy" id="9770"/>
    <lineage>
        <taxon>Eukaryota</taxon>
        <taxon>Metazoa</taxon>
        <taxon>Chordata</taxon>
        <taxon>Craniata</taxon>
        <taxon>Vertebrata</taxon>
        <taxon>Euteleostomi</taxon>
        <taxon>Mammalia</taxon>
        <taxon>Eutheria</taxon>
        <taxon>Laurasiatheria</taxon>
        <taxon>Artiodactyla</taxon>
        <taxon>Whippomorpha</taxon>
        <taxon>Cetacea</taxon>
        <taxon>Mysticeti</taxon>
        <taxon>Balaenopteridae</taxon>
        <taxon>Balaenoptera</taxon>
    </lineage>
</organism>
<accession>A0A643CGV0</accession>
<evidence type="ECO:0000256" key="1">
    <source>
        <dbReference type="ARBA" id="ARBA00022737"/>
    </source>
</evidence>
<gene>
    <name evidence="3" type="ORF">E2I00_015781</name>
</gene>
<dbReference type="SUPFAM" id="SSF82185">
    <property type="entry name" value="Histone H3 K4-specific methyltransferase SET7/9 N-terminal domain"/>
    <property type="match status" value="1"/>
</dbReference>
<evidence type="ECO:0000256" key="2">
    <source>
        <dbReference type="SAM" id="MobiDB-lite"/>
    </source>
</evidence>
<dbReference type="EMBL" id="SGJD01001535">
    <property type="protein sequence ID" value="KAB0399471.1"/>
    <property type="molecule type" value="Genomic_DNA"/>
</dbReference>
<feature type="compositionally biased region" description="Polar residues" evidence="2">
    <location>
        <begin position="1"/>
        <end position="16"/>
    </location>
</feature>
<reference evidence="3 4" key="1">
    <citation type="journal article" date="2019" name="PLoS ONE">
        <title>Genomic analyses reveal an absence of contemporary introgressive admixture between fin whales and blue whales, despite known hybrids.</title>
        <authorList>
            <person name="Westbury M.V."/>
            <person name="Petersen B."/>
            <person name="Lorenzen E.D."/>
        </authorList>
    </citation>
    <scope>NUCLEOTIDE SEQUENCE [LARGE SCALE GENOMIC DNA]</scope>
    <source>
        <strain evidence="3">FinWhale-01</strain>
    </source>
</reference>
<dbReference type="AlphaFoldDB" id="A0A643CGV0"/>
<proteinExistence type="predicted"/>
<dbReference type="OrthoDB" id="423343at2759"/>
<protein>
    <recommendedName>
        <fullName evidence="5">MORN repeat-containing protein 4</fullName>
    </recommendedName>
</protein>
<evidence type="ECO:0000313" key="4">
    <source>
        <dbReference type="Proteomes" id="UP000437017"/>
    </source>
</evidence>
<sequence>MEPNAETFTAPLSSLRNEPGHTHAPAVTPSHCLTARCLSPGQGKLLFKDGSYYEGEFVDGEITGEGCRHWALTGNTYTGQFVLGEPQGHGVMKYKAGGRYEGELFRGLREGQGHLVDADGQAYWGSFHDNKRHGQGRMVFR</sequence>
<dbReference type="SMART" id="SM00698">
    <property type="entry name" value="MORN"/>
    <property type="match status" value="4"/>
</dbReference>
<dbReference type="Proteomes" id="UP000437017">
    <property type="component" value="Unassembled WGS sequence"/>
</dbReference>
<name>A0A643CGV0_BALPH</name>
<keyword evidence="4" id="KW-1185">Reference proteome</keyword>
<dbReference type="InterPro" id="IPR003409">
    <property type="entry name" value="MORN"/>
</dbReference>
<feature type="region of interest" description="Disordered" evidence="2">
    <location>
        <begin position="1"/>
        <end position="23"/>
    </location>
</feature>
<evidence type="ECO:0008006" key="5">
    <source>
        <dbReference type="Google" id="ProtNLM"/>
    </source>
</evidence>
<keyword evidence="1" id="KW-0677">Repeat</keyword>
<comment type="caution">
    <text evidence="3">The sequence shown here is derived from an EMBL/GenBank/DDBJ whole genome shotgun (WGS) entry which is preliminary data.</text>
</comment>
<dbReference type="Pfam" id="PF02493">
    <property type="entry name" value="MORN"/>
    <property type="match status" value="5"/>
</dbReference>
<dbReference type="Gene3D" id="2.20.110.10">
    <property type="entry name" value="Histone H3 K4-specific methyltransferase SET7/9 N-terminal domain"/>
    <property type="match status" value="2"/>
</dbReference>
<evidence type="ECO:0000313" key="3">
    <source>
        <dbReference type="EMBL" id="KAB0399471.1"/>
    </source>
</evidence>